<organism evidence="1 2">
    <name type="scientific">Edhazardia aedis (strain USNM 41457)</name>
    <name type="common">Microsporidian parasite</name>
    <dbReference type="NCBI Taxonomy" id="1003232"/>
    <lineage>
        <taxon>Eukaryota</taxon>
        <taxon>Fungi</taxon>
        <taxon>Fungi incertae sedis</taxon>
        <taxon>Microsporidia</taxon>
        <taxon>Edhazardia</taxon>
    </lineage>
</organism>
<reference evidence="1 2" key="1">
    <citation type="submission" date="2011-08" db="EMBL/GenBank/DDBJ databases">
        <authorList>
            <person name="Liu Z.J."/>
            <person name="Shi F.L."/>
            <person name="Lu J.Q."/>
            <person name="Li M."/>
            <person name="Wang Z.L."/>
        </authorList>
    </citation>
    <scope>NUCLEOTIDE SEQUENCE [LARGE SCALE GENOMIC DNA]</scope>
    <source>
        <strain evidence="1 2">USNM 41457</strain>
    </source>
</reference>
<proteinExistence type="predicted"/>
<name>J9D2W2_EDHAE</name>
<dbReference type="EMBL" id="AFBI03000087">
    <property type="protein sequence ID" value="EJW02146.1"/>
    <property type="molecule type" value="Genomic_DNA"/>
</dbReference>
<dbReference type="InParanoid" id="J9D2W2"/>
<evidence type="ECO:0000313" key="1">
    <source>
        <dbReference type="EMBL" id="EJW02146.1"/>
    </source>
</evidence>
<dbReference type="AlphaFoldDB" id="J9D2W2"/>
<protein>
    <submittedName>
        <fullName evidence="1">Uncharacterized protein</fullName>
    </submittedName>
</protein>
<dbReference type="VEuPathDB" id="MicrosporidiaDB:EDEG_03414"/>
<dbReference type="HOGENOM" id="CLU_2306065_0_0_1"/>
<accession>J9D2W2</accession>
<sequence>MYITNTILDLAREKSILSFFKYIFYADIYDFISSNLEFIFLTCEESLVCNEMQAVIIYKSRSHQKGFSYKIGKNIKHNYVNVNFHEIKYFCFYTSIYHFF</sequence>
<gene>
    <name evidence="1" type="ORF">EDEG_03414</name>
</gene>
<evidence type="ECO:0000313" key="2">
    <source>
        <dbReference type="Proteomes" id="UP000003163"/>
    </source>
</evidence>
<keyword evidence="2" id="KW-1185">Reference proteome</keyword>
<reference evidence="2" key="2">
    <citation type="submission" date="2015-07" db="EMBL/GenBank/DDBJ databases">
        <title>Contrasting host-pathogen interactions and genome evolution in two generalist and specialist microsporidian pathogens of mosquitoes.</title>
        <authorList>
            <consortium name="The Broad Institute Genomics Platform"/>
            <consortium name="The Broad Institute Genome Sequencing Center for Infectious Disease"/>
            <person name="Cuomo C.A."/>
            <person name="Sanscrainte N.D."/>
            <person name="Goldberg J.M."/>
            <person name="Heiman D."/>
            <person name="Young S."/>
            <person name="Zeng Q."/>
            <person name="Becnel J.J."/>
            <person name="Birren B.W."/>
        </authorList>
    </citation>
    <scope>NUCLEOTIDE SEQUENCE [LARGE SCALE GENOMIC DNA]</scope>
    <source>
        <strain evidence="2">USNM 41457</strain>
    </source>
</reference>
<dbReference type="Proteomes" id="UP000003163">
    <property type="component" value="Unassembled WGS sequence"/>
</dbReference>
<comment type="caution">
    <text evidence="1">The sequence shown here is derived from an EMBL/GenBank/DDBJ whole genome shotgun (WGS) entry which is preliminary data.</text>
</comment>